<comment type="similarity">
    <text evidence="10">Belongs to the VTC4 family.</text>
</comment>
<feature type="region of interest" description="Disordered" evidence="15">
    <location>
        <begin position="489"/>
        <end position="512"/>
    </location>
</feature>
<reference evidence="18" key="3">
    <citation type="submission" date="2025-07" db="EMBL/GenBank/DDBJ databases">
        <authorList>
            <consortium name="NCBI Genome Project"/>
        </authorList>
    </citation>
    <scope>NUCLEOTIDE SEQUENCE</scope>
    <source>
        <strain evidence="18">CBS432</strain>
    </source>
</reference>
<dbReference type="CDD" id="cd14480">
    <property type="entry name" value="SPX_VTC2_like"/>
    <property type="match status" value="1"/>
</dbReference>
<dbReference type="EC" id="2.7.4.1" evidence="3"/>
<dbReference type="Gene3D" id="3.20.100.30">
    <property type="entry name" value="VTC, catalytic tunnel domain"/>
    <property type="match status" value="1"/>
</dbReference>
<dbReference type="RefSeq" id="XP_033767260.1">
    <property type="nucleotide sequence ID" value="XM_033911369.1"/>
</dbReference>
<evidence type="ECO:0000256" key="6">
    <source>
        <dbReference type="ARBA" id="ARBA00022692"/>
    </source>
</evidence>
<evidence type="ECO:0000256" key="16">
    <source>
        <dbReference type="SAM" id="Phobius"/>
    </source>
</evidence>
<dbReference type="KEGG" id="spao:SPAR_J01800"/>
<comment type="catalytic activity">
    <reaction evidence="9">
        <text>[phosphate](n) + ATP = [phosphate](n+1) + ADP</text>
        <dbReference type="Rhea" id="RHEA:19573"/>
        <dbReference type="Rhea" id="RHEA-COMP:9859"/>
        <dbReference type="Rhea" id="RHEA-COMP:14280"/>
        <dbReference type="ChEBI" id="CHEBI:16838"/>
        <dbReference type="ChEBI" id="CHEBI:30616"/>
        <dbReference type="ChEBI" id="CHEBI:456216"/>
        <dbReference type="EC" id="2.7.4.1"/>
    </reaction>
    <physiologicalReaction direction="left-to-right" evidence="9">
        <dbReference type="Rhea" id="RHEA:19574"/>
    </physiologicalReaction>
</comment>
<name>A0A8B8UU19_SACPA</name>
<dbReference type="Pfam" id="PF02656">
    <property type="entry name" value="DUF202"/>
    <property type="match status" value="1"/>
</dbReference>
<dbReference type="PROSITE" id="PS51382">
    <property type="entry name" value="SPX"/>
    <property type="match status" value="1"/>
</dbReference>
<keyword evidence="7 16" id="KW-1133">Transmembrane helix</keyword>
<gene>
    <name evidence="18" type="primary">VTC4</name>
    <name evidence="18" type="ORF">SPAR_J01800</name>
</gene>
<feature type="transmembrane region" description="Helical" evidence="16">
    <location>
        <begin position="631"/>
        <end position="651"/>
    </location>
</feature>
<accession>A0A8B8UU19</accession>
<dbReference type="GeneID" id="54631589"/>
<evidence type="ECO:0000313" key="18">
    <source>
        <dbReference type="RefSeq" id="XP_033767260.1"/>
    </source>
</evidence>
<evidence type="ECO:0000259" key="17">
    <source>
        <dbReference type="PROSITE" id="PS51382"/>
    </source>
</evidence>
<reference evidence="18" key="1">
    <citation type="journal article" date="2017" name="Nat. Genet.">
        <title>Contrasting evolutionary genome dynamics between domesticated and wild yeasts.</title>
        <authorList>
            <person name="Yue J.X."/>
            <person name="Li J."/>
            <person name="Aigrain L."/>
            <person name="Hallin J."/>
            <person name="Persson K."/>
            <person name="Oliver K."/>
            <person name="Bergstrom A."/>
            <person name="Coupland P."/>
            <person name="Warringer J."/>
            <person name="Lagomarsino M.C."/>
            <person name="Fischer G."/>
            <person name="Durbin R."/>
            <person name="Liti G."/>
        </authorList>
    </citation>
    <scope>NUCLEOTIDE SEQUENCE</scope>
    <source>
        <strain evidence="18">CBS432</strain>
    </source>
</reference>
<evidence type="ECO:0000256" key="14">
    <source>
        <dbReference type="ARBA" id="ARBA00081313"/>
    </source>
</evidence>
<evidence type="ECO:0000256" key="8">
    <source>
        <dbReference type="ARBA" id="ARBA00023136"/>
    </source>
</evidence>
<evidence type="ECO:0000256" key="7">
    <source>
        <dbReference type="ARBA" id="ARBA00022989"/>
    </source>
</evidence>
<sequence length="721" mass="83131">MKFGEHLSKSLIRQYSYYYISYDDLKTELEDNLSKNNGQWTQELETDFLESLEIELDKVYTFCKVKHSEVFRRVKEVQEQVQHTVRLLDSNNPPTQLDFEILEEELSDIIADVHDLAKFSRLNYTGFQKIIKKHDKKTGFILKPVFQVRLDSKPFFKENYDELVVKISQLYDIARTSGRPIKGDSSAGGKQQNFVRQTTKYWVHPDNITELKLIILKHLPVLVFNTNKEFEREDSAITSIYFDNENLDLYYGRLRKDEGAEAHRLRWYGGMSTDTIFVERKTHREDWTGEKSVKARFALKERHVNDFLKGKYTVDQVFAKMRKEGKKPMNEIENLEALASEIQYVMLKKKLRPVVRSFYNRTAFQLPGDARVRISLDTELTMVREDNFDGVDRTHKNWRRTDIGVDWPFKQLDDKDICRFPYAVLEVKLQTQLGQEPPEWVRELVGSHLVEPVPKFSKFIHGVATLLNDKVDSIPFWLPQMDVDIRKPPLPTNIEITRPGRSDNEDNDFDEDDEDDAALVAAMTNAPGNSLDMEESVGYGATSAPNSNANHVVESANAAYYQRKIRNAENSVSKKYYEIVAFFDHYFNGDQISKIPKGTTFDTQIRAPPGKTICVPVRVEPKVYFATERTYLSWLSISILLGGVSTTLLTYGSPTAMIGSIGFFITSLAVLIRTVMVYAKRVVNIRLKRAVNYEDKIGPGMVSVFLILSILFSFFCNLVAK</sequence>
<keyword evidence="5" id="KW-0808">Transferase</keyword>
<dbReference type="OrthoDB" id="6493944at2759"/>
<dbReference type="GO" id="GO:0007034">
    <property type="term" value="P:vacuolar transport"/>
    <property type="evidence" value="ECO:0007669"/>
    <property type="project" value="TreeGrafter"/>
</dbReference>
<dbReference type="GO" id="GO:0006799">
    <property type="term" value="P:polyphosphate biosynthetic process"/>
    <property type="evidence" value="ECO:0007669"/>
    <property type="project" value="UniProtKB-ARBA"/>
</dbReference>
<reference evidence="18" key="4">
    <citation type="submission" date="2025-08" db="UniProtKB">
        <authorList>
            <consortium name="RefSeq"/>
        </authorList>
    </citation>
    <scope>IDENTIFICATION</scope>
    <source>
        <strain evidence="18">CBS432</strain>
    </source>
</reference>
<proteinExistence type="inferred from homology"/>
<protein>
    <recommendedName>
        <fullName evidence="11">Vacuolar transporter chaperone complex subunit 4</fullName>
        <ecNumber evidence="3">2.7.4.1</ecNumber>
    </recommendedName>
    <alternativeName>
        <fullName evidence="13">Polyphosphate kinase</fullName>
    </alternativeName>
    <alternativeName>
        <fullName evidence="12">SPX-dependent polyphosphate polymerase VTC subunit 4</fullName>
    </alternativeName>
    <alternativeName>
        <fullName evidence="14">Vacuolar membrane polyphosphate polymerase catalytic subunit</fullName>
    </alternativeName>
</protein>
<dbReference type="PANTHER" id="PTHR46140">
    <property type="entry name" value="VACUOLAR TRANSPORTER CHAPERONE 1-RELATED"/>
    <property type="match status" value="1"/>
</dbReference>
<keyword evidence="6 16" id="KW-0812">Transmembrane</keyword>
<dbReference type="GO" id="GO:0000329">
    <property type="term" value="C:fungal-type vacuole membrane"/>
    <property type="evidence" value="ECO:0007669"/>
    <property type="project" value="TreeGrafter"/>
</dbReference>
<evidence type="ECO:0000256" key="13">
    <source>
        <dbReference type="ARBA" id="ARBA00080494"/>
    </source>
</evidence>
<dbReference type="PANTHER" id="PTHR46140:SF1">
    <property type="entry name" value="VACUOLAR TRANSPORTER CHAPERONE COMPLEX SUBUNIT 4-RELATED"/>
    <property type="match status" value="1"/>
</dbReference>
<feature type="domain" description="SPX" evidence="17">
    <location>
        <begin position="1"/>
        <end position="148"/>
    </location>
</feature>
<keyword evidence="4" id="KW-0926">Vacuole</keyword>
<feature type="transmembrane region" description="Helical" evidence="16">
    <location>
        <begin position="700"/>
        <end position="720"/>
    </location>
</feature>
<dbReference type="GO" id="GO:0033254">
    <property type="term" value="C:vacuolar transporter chaperone complex"/>
    <property type="evidence" value="ECO:0007669"/>
    <property type="project" value="UniProtKB-ARBA"/>
</dbReference>
<evidence type="ECO:0000256" key="5">
    <source>
        <dbReference type="ARBA" id="ARBA00022679"/>
    </source>
</evidence>
<dbReference type="GO" id="GO:0008976">
    <property type="term" value="F:polyphosphate kinase activity"/>
    <property type="evidence" value="ECO:0007669"/>
    <property type="project" value="UniProtKB-EC"/>
</dbReference>
<dbReference type="AlphaFoldDB" id="A0A8B8UU19"/>
<comment type="cofactor">
    <cofactor evidence="1">
        <name>Mn(2+)</name>
        <dbReference type="ChEBI" id="CHEBI:29035"/>
    </cofactor>
</comment>
<evidence type="ECO:0000256" key="4">
    <source>
        <dbReference type="ARBA" id="ARBA00022554"/>
    </source>
</evidence>
<dbReference type="Pfam" id="PF09359">
    <property type="entry name" value="VTC"/>
    <property type="match status" value="1"/>
</dbReference>
<evidence type="ECO:0000256" key="9">
    <source>
        <dbReference type="ARBA" id="ARBA00050204"/>
    </source>
</evidence>
<comment type="subcellular location">
    <subcellularLocation>
        <location evidence="2">Vacuole membrane</location>
        <topology evidence="2">Multi-pass membrane protein</topology>
    </subcellularLocation>
</comment>
<dbReference type="FunFam" id="3.20.100.30:FF:000001">
    <property type="entry name" value="Vacuolar transporter chaperone 4"/>
    <property type="match status" value="1"/>
</dbReference>
<keyword evidence="8 16" id="KW-0472">Membrane</keyword>
<dbReference type="InterPro" id="IPR003807">
    <property type="entry name" value="DUF202"/>
</dbReference>
<dbReference type="GO" id="GO:0042144">
    <property type="term" value="P:vacuole fusion, non-autophagic"/>
    <property type="evidence" value="ECO:0007669"/>
    <property type="project" value="TreeGrafter"/>
</dbReference>
<dbReference type="InterPro" id="IPR004331">
    <property type="entry name" value="SPX_dom"/>
</dbReference>
<organism evidence="18">
    <name type="scientific">Saccharomyces paradoxus</name>
    <name type="common">Yeast</name>
    <name type="synonym">Saccharomyces douglasii</name>
    <dbReference type="NCBI Taxonomy" id="27291"/>
    <lineage>
        <taxon>Eukaryota</taxon>
        <taxon>Fungi</taxon>
        <taxon>Dikarya</taxon>
        <taxon>Ascomycota</taxon>
        <taxon>Saccharomycotina</taxon>
        <taxon>Saccharomycetes</taxon>
        <taxon>Saccharomycetales</taxon>
        <taxon>Saccharomycetaceae</taxon>
        <taxon>Saccharomyces</taxon>
    </lineage>
</organism>
<reference evidence="18" key="2">
    <citation type="submission" date="2020-01" db="EMBL/GenBank/DDBJ databases">
        <title>Population-level Yeast Reference Genomes.</title>
        <authorList>
            <person name="Yue J.-X."/>
        </authorList>
    </citation>
    <scope>NUCLEOTIDE SEQUENCE</scope>
    <source>
        <strain evidence="18">CBS432</strain>
    </source>
</reference>
<dbReference type="CDD" id="cd07751">
    <property type="entry name" value="PolyPPase_VTC4_like"/>
    <property type="match status" value="1"/>
</dbReference>
<dbReference type="GO" id="GO:0016237">
    <property type="term" value="P:microautophagy"/>
    <property type="evidence" value="ECO:0007669"/>
    <property type="project" value="TreeGrafter"/>
</dbReference>
<evidence type="ECO:0000256" key="15">
    <source>
        <dbReference type="SAM" id="MobiDB-lite"/>
    </source>
</evidence>
<evidence type="ECO:0000256" key="1">
    <source>
        <dbReference type="ARBA" id="ARBA00001936"/>
    </source>
</evidence>
<evidence type="ECO:0000256" key="10">
    <source>
        <dbReference type="ARBA" id="ARBA00061390"/>
    </source>
</evidence>
<dbReference type="InterPro" id="IPR018966">
    <property type="entry name" value="VTC_domain"/>
</dbReference>
<dbReference type="InterPro" id="IPR051572">
    <property type="entry name" value="VTC_Complex_Subunit"/>
</dbReference>
<feature type="transmembrane region" description="Helical" evidence="16">
    <location>
        <begin position="657"/>
        <end position="679"/>
    </location>
</feature>
<evidence type="ECO:0000256" key="12">
    <source>
        <dbReference type="ARBA" id="ARBA00075894"/>
    </source>
</evidence>
<dbReference type="InterPro" id="IPR042267">
    <property type="entry name" value="VTC_sf"/>
</dbReference>
<dbReference type="VEuPathDB" id="FungiDB:SPAR_J01800"/>
<evidence type="ECO:0000256" key="3">
    <source>
        <dbReference type="ARBA" id="ARBA00012960"/>
    </source>
</evidence>
<evidence type="ECO:0000256" key="2">
    <source>
        <dbReference type="ARBA" id="ARBA00004128"/>
    </source>
</evidence>
<evidence type="ECO:0000256" key="11">
    <source>
        <dbReference type="ARBA" id="ARBA00067464"/>
    </source>
</evidence>